<dbReference type="InterPro" id="IPR023631">
    <property type="entry name" value="Amidase_dom"/>
</dbReference>
<dbReference type="PANTHER" id="PTHR11895:SF7">
    <property type="entry name" value="GLUTAMYL-TRNA(GLN) AMIDOTRANSFERASE SUBUNIT A, MITOCHONDRIAL"/>
    <property type="match status" value="1"/>
</dbReference>
<dbReference type="InterPro" id="IPR020556">
    <property type="entry name" value="Amidase_CS"/>
</dbReference>
<dbReference type="PIRSF" id="PIRSF001221">
    <property type="entry name" value="Amidase_fungi"/>
    <property type="match status" value="1"/>
</dbReference>
<evidence type="ECO:0000259" key="1">
    <source>
        <dbReference type="Pfam" id="PF01425"/>
    </source>
</evidence>
<dbReference type="Pfam" id="PF01425">
    <property type="entry name" value="Amidase"/>
    <property type="match status" value="1"/>
</dbReference>
<accession>A0A1H3J5G0</accession>
<evidence type="ECO:0000313" key="3">
    <source>
        <dbReference type="Proteomes" id="UP000199079"/>
    </source>
</evidence>
<dbReference type="PANTHER" id="PTHR11895">
    <property type="entry name" value="TRANSAMIDASE"/>
    <property type="match status" value="1"/>
</dbReference>
<keyword evidence="3" id="KW-1185">Reference proteome</keyword>
<protein>
    <submittedName>
        <fullName evidence="2">Asp-tRNAAsn/Glu-tRNAGln amidotransferase A subunit</fullName>
    </submittedName>
</protein>
<proteinExistence type="predicted"/>
<dbReference type="GO" id="GO:0016740">
    <property type="term" value="F:transferase activity"/>
    <property type="evidence" value="ECO:0007669"/>
    <property type="project" value="UniProtKB-KW"/>
</dbReference>
<dbReference type="AlphaFoldDB" id="A0A1H3J5G0"/>
<organism evidence="2 3">
    <name type="scientific">Halopenitus persicus</name>
    <dbReference type="NCBI Taxonomy" id="1048396"/>
    <lineage>
        <taxon>Archaea</taxon>
        <taxon>Methanobacteriati</taxon>
        <taxon>Methanobacteriota</taxon>
        <taxon>Stenosarchaea group</taxon>
        <taxon>Halobacteria</taxon>
        <taxon>Halobacteriales</taxon>
        <taxon>Haloferacaceae</taxon>
        <taxon>Halopenitus</taxon>
    </lineage>
</organism>
<feature type="domain" description="Amidase" evidence="1">
    <location>
        <begin position="33"/>
        <end position="470"/>
    </location>
</feature>
<dbReference type="EMBL" id="FNPC01000004">
    <property type="protein sequence ID" value="SDY34424.1"/>
    <property type="molecule type" value="Genomic_DNA"/>
</dbReference>
<dbReference type="Proteomes" id="UP000199079">
    <property type="component" value="Unassembled WGS sequence"/>
</dbReference>
<dbReference type="InterPro" id="IPR000120">
    <property type="entry name" value="Amidase"/>
</dbReference>
<keyword evidence="2" id="KW-0808">Transferase</keyword>
<evidence type="ECO:0000313" key="2">
    <source>
        <dbReference type="EMBL" id="SDY34424.1"/>
    </source>
</evidence>
<sequence>MPIDPRTNVPAIHTLSATRLARDIRTGDRSPVDVVDAVLDRIAARNDRTNAFVTVTDESAREAAREAERAVERGDDLGPLHGVPVAIKDLDDVAGVRTTFGSKLFADHVAEADDEFVRRLRDAGAIVVGKTNTPEFGLGCTTDNRVVGPTGTPFDPDRIAGGSSGGAGAALGDRLVPIAQGSDTGGSIRTPASCCHVFGLKPSFGRVPRVDRPNAFADHTPFSHTGPMARTVADAALMLQVMAGPDPGDPFSLPADGTDYLAATERPVDDLRVAYSPDLGTYPVEPTVRGIVDDAVGALDDAGATVERADPDFGYDRSAILEAYYTMAKVLWESLFDGLERDHGLDPRGADRDRLRPVTVETILEASDVSTREYERAQVVRTGVYDGVVDLLREYDLLVTPTLGVAPFEHGEHPETVDGEPVDRLRGWLLTQPFNFTGHPVGAVPAGLTDDGLPVGMQVVGRRHADDVVLAAGAAVERERPWHDAYPA</sequence>
<gene>
    <name evidence="2" type="ORF">SAMN05216564_104375</name>
</gene>
<dbReference type="Gene3D" id="3.90.1300.10">
    <property type="entry name" value="Amidase signature (AS) domain"/>
    <property type="match status" value="1"/>
</dbReference>
<dbReference type="InterPro" id="IPR036928">
    <property type="entry name" value="AS_sf"/>
</dbReference>
<name>A0A1H3J5G0_9EURY</name>
<dbReference type="SUPFAM" id="SSF75304">
    <property type="entry name" value="Amidase signature (AS) enzymes"/>
    <property type="match status" value="1"/>
</dbReference>
<reference evidence="3" key="1">
    <citation type="submission" date="2016-10" db="EMBL/GenBank/DDBJ databases">
        <authorList>
            <person name="Varghese N."/>
            <person name="Submissions S."/>
        </authorList>
    </citation>
    <scope>NUCLEOTIDE SEQUENCE [LARGE SCALE GENOMIC DNA]</scope>
    <source>
        <strain evidence="3">DC30,IBRC 10041,KCTC 4046</strain>
    </source>
</reference>
<dbReference type="PROSITE" id="PS00571">
    <property type="entry name" value="AMIDASES"/>
    <property type="match status" value="1"/>
</dbReference>